<dbReference type="OrthoDB" id="5914299at2"/>
<feature type="domain" description="HTH lysR-type" evidence="5">
    <location>
        <begin position="1"/>
        <end position="34"/>
    </location>
</feature>
<dbReference type="InterPro" id="IPR036390">
    <property type="entry name" value="WH_DNA-bd_sf"/>
</dbReference>
<dbReference type="Gene3D" id="1.10.10.10">
    <property type="entry name" value="Winged helix-like DNA-binding domain superfamily/Winged helix DNA-binding domain"/>
    <property type="match status" value="1"/>
</dbReference>
<comment type="caution">
    <text evidence="6">The sequence shown here is derived from an EMBL/GenBank/DDBJ whole genome shotgun (WGS) entry which is preliminary data.</text>
</comment>
<evidence type="ECO:0000313" key="6">
    <source>
        <dbReference type="EMBL" id="RJG15612.1"/>
    </source>
</evidence>
<proteinExistence type="inferred from homology"/>
<dbReference type="EMBL" id="QYUP01000115">
    <property type="protein sequence ID" value="RJG15612.1"/>
    <property type="molecule type" value="Genomic_DNA"/>
</dbReference>
<dbReference type="GO" id="GO:0005829">
    <property type="term" value="C:cytosol"/>
    <property type="evidence" value="ECO:0007669"/>
    <property type="project" value="TreeGrafter"/>
</dbReference>
<dbReference type="PANTHER" id="PTHR30419:SF30">
    <property type="entry name" value="LYSR FAMILY TRANSCRIPTIONAL REGULATOR"/>
    <property type="match status" value="1"/>
</dbReference>
<evidence type="ECO:0000313" key="7">
    <source>
        <dbReference type="Proteomes" id="UP000284006"/>
    </source>
</evidence>
<accession>A0A418XSQ1</accession>
<name>A0A418XSQ1_9BURK</name>
<evidence type="ECO:0000259" key="5">
    <source>
        <dbReference type="PROSITE" id="PS50931"/>
    </source>
</evidence>
<dbReference type="InterPro" id="IPR000847">
    <property type="entry name" value="LysR_HTH_N"/>
</dbReference>
<dbReference type="InterPro" id="IPR036388">
    <property type="entry name" value="WH-like_DNA-bd_sf"/>
</dbReference>
<organism evidence="6 7">
    <name type="scientific">Massilia cavernae</name>
    <dbReference type="NCBI Taxonomy" id="2320864"/>
    <lineage>
        <taxon>Bacteria</taxon>
        <taxon>Pseudomonadati</taxon>
        <taxon>Pseudomonadota</taxon>
        <taxon>Betaproteobacteria</taxon>
        <taxon>Burkholderiales</taxon>
        <taxon>Oxalobacteraceae</taxon>
        <taxon>Telluria group</taxon>
        <taxon>Massilia</taxon>
    </lineage>
</organism>
<dbReference type="PROSITE" id="PS50931">
    <property type="entry name" value="HTH_LYSR"/>
    <property type="match status" value="1"/>
</dbReference>
<dbReference type="Pfam" id="PF00126">
    <property type="entry name" value="HTH_1"/>
    <property type="match status" value="1"/>
</dbReference>
<evidence type="ECO:0000256" key="2">
    <source>
        <dbReference type="ARBA" id="ARBA00023015"/>
    </source>
</evidence>
<keyword evidence="3" id="KW-0238">DNA-binding</keyword>
<evidence type="ECO:0000256" key="3">
    <source>
        <dbReference type="ARBA" id="ARBA00023125"/>
    </source>
</evidence>
<comment type="similarity">
    <text evidence="1">Belongs to the LysR transcriptional regulatory family.</text>
</comment>
<dbReference type="RefSeq" id="WP_119811141.1">
    <property type="nucleotide sequence ID" value="NZ_QYUP01000115.1"/>
</dbReference>
<protein>
    <submittedName>
        <fullName evidence="6">LysR family transcriptional regulator</fullName>
    </submittedName>
</protein>
<dbReference type="Gene3D" id="3.40.190.10">
    <property type="entry name" value="Periplasmic binding protein-like II"/>
    <property type="match status" value="2"/>
</dbReference>
<keyword evidence="2" id="KW-0805">Transcription regulation</keyword>
<keyword evidence="7" id="KW-1185">Reference proteome</keyword>
<dbReference type="PANTHER" id="PTHR30419">
    <property type="entry name" value="HTH-TYPE TRANSCRIPTIONAL REGULATOR YBHD"/>
    <property type="match status" value="1"/>
</dbReference>
<reference evidence="6 7" key="1">
    <citation type="submission" date="2018-09" db="EMBL/GenBank/DDBJ databases">
        <authorList>
            <person name="Zhu H."/>
        </authorList>
    </citation>
    <scope>NUCLEOTIDE SEQUENCE [LARGE SCALE GENOMIC DNA]</scope>
    <source>
        <strain evidence="6 7">K1S02-61</strain>
    </source>
</reference>
<sequence length="278" mass="31524">MHLSQPALTRSIQSLEQELDLLICDRHPRGIVLTQGGKMVVERARRVLFESRALDRDVRLFNSHELGDVSFGVGPYPAAILLTHVHATLSKSYRQLSIRTEVENWTTLLERLHAEAIDFFVVEKRTMPSSPDLAVVPLSLYECGWFARPRHPTFQKEKCTMANLREMQIASIPVPDALRESFRKALQYKASEPLHFHIECNSFFALRELAAESDTVIYGPLAAVQRELKAGTLRRIVVENAKALSMEFAIVYLAHRTLSPTAEKVIEAIIECDRLLHA</sequence>
<dbReference type="SUPFAM" id="SSF46785">
    <property type="entry name" value="Winged helix' DNA-binding domain"/>
    <property type="match status" value="1"/>
</dbReference>
<dbReference type="AlphaFoldDB" id="A0A418XSQ1"/>
<dbReference type="Pfam" id="PF03466">
    <property type="entry name" value="LysR_substrate"/>
    <property type="match status" value="1"/>
</dbReference>
<gene>
    <name evidence="6" type="ORF">D3872_12870</name>
</gene>
<evidence type="ECO:0000256" key="1">
    <source>
        <dbReference type="ARBA" id="ARBA00009437"/>
    </source>
</evidence>
<dbReference type="GO" id="GO:0003700">
    <property type="term" value="F:DNA-binding transcription factor activity"/>
    <property type="evidence" value="ECO:0007669"/>
    <property type="project" value="InterPro"/>
</dbReference>
<dbReference type="GO" id="GO:0003677">
    <property type="term" value="F:DNA binding"/>
    <property type="evidence" value="ECO:0007669"/>
    <property type="project" value="UniProtKB-KW"/>
</dbReference>
<dbReference type="InterPro" id="IPR050950">
    <property type="entry name" value="HTH-type_LysR_regulators"/>
</dbReference>
<dbReference type="InterPro" id="IPR005119">
    <property type="entry name" value="LysR_subst-bd"/>
</dbReference>
<dbReference type="SUPFAM" id="SSF53850">
    <property type="entry name" value="Periplasmic binding protein-like II"/>
    <property type="match status" value="1"/>
</dbReference>
<evidence type="ECO:0000256" key="4">
    <source>
        <dbReference type="ARBA" id="ARBA00023163"/>
    </source>
</evidence>
<keyword evidence="4" id="KW-0804">Transcription</keyword>
<dbReference type="Proteomes" id="UP000284006">
    <property type="component" value="Unassembled WGS sequence"/>
</dbReference>